<organism evidence="1 2">
    <name type="scientific">Mucuna pruriens</name>
    <name type="common">Velvet bean</name>
    <name type="synonym">Dolichos pruriens</name>
    <dbReference type="NCBI Taxonomy" id="157652"/>
    <lineage>
        <taxon>Eukaryota</taxon>
        <taxon>Viridiplantae</taxon>
        <taxon>Streptophyta</taxon>
        <taxon>Embryophyta</taxon>
        <taxon>Tracheophyta</taxon>
        <taxon>Spermatophyta</taxon>
        <taxon>Magnoliopsida</taxon>
        <taxon>eudicotyledons</taxon>
        <taxon>Gunneridae</taxon>
        <taxon>Pentapetalae</taxon>
        <taxon>rosids</taxon>
        <taxon>fabids</taxon>
        <taxon>Fabales</taxon>
        <taxon>Fabaceae</taxon>
        <taxon>Papilionoideae</taxon>
        <taxon>50 kb inversion clade</taxon>
        <taxon>NPAAA clade</taxon>
        <taxon>indigoferoid/millettioid clade</taxon>
        <taxon>Phaseoleae</taxon>
        <taxon>Mucuna</taxon>
    </lineage>
</organism>
<accession>A0A371I7S9</accession>
<feature type="non-terminal residue" evidence="1">
    <location>
        <position position="1"/>
    </location>
</feature>
<dbReference type="PANTHER" id="PTHR37610:SF92">
    <property type="entry name" value="RETROTRANSPOSON COPIA-LIKE N-TERMINAL DOMAIN-CONTAINING PROTEIN"/>
    <property type="match status" value="1"/>
</dbReference>
<comment type="caution">
    <text evidence="1">The sequence shown here is derived from an EMBL/GenBank/DDBJ whole genome shotgun (WGS) entry which is preliminary data.</text>
</comment>
<dbReference type="AlphaFoldDB" id="A0A371I7S9"/>
<sequence>MIGCKKLSIEGSGPPKDDPKFEALDDENSFIMTWLWNFMTLEISQNYMFYSSVCEIWENLIETYSIKKDSAACYDIRSKIFNSRQGTLSVTEYYGTMNRLWIELDQYQGLNMCKANSIAYTRLVERGRIFKFFHNLNSKYDPIQIQILGKESFPLCLRYFLLYGVKRVEDQSCLIKEAPI</sequence>
<evidence type="ECO:0000313" key="2">
    <source>
        <dbReference type="Proteomes" id="UP000257109"/>
    </source>
</evidence>
<proteinExistence type="predicted"/>
<gene>
    <name evidence="1" type="ORF">CR513_04411</name>
</gene>
<protein>
    <submittedName>
        <fullName evidence="1">Uncharacterized protein</fullName>
    </submittedName>
</protein>
<dbReference type="Proteomes" id="UP000257109">
    <property type="component" value="Unassembled WGS sequence"/>
</dbReference>
<keyword evidence="2" id="KW-1185">Reference proteome</keyword>
<dbReference type="OrthoDB" id="5544992at2759"/>
<dbReference type="PANTHER" id="PTHR37610">
    <property type="entry name" value="CCHC-TYPE DOMAIN-CONTAINING PROTEIN"/>
    <property type="match status" value="1"/>
</dbReference>
<dbReference type="EMBL" id="QJKJ01000734">
    <property type="protein sequence ID" value="RDY10984.1"/>
    <property type="molecule type" value="Genomic_DNA"/>
</dbReference>
<evidence type="ECO:0000313" key="1">
    <source>
        <dbReference type="EMBL" id="RDY10984.1"/>
    </source>
</evidence>
<name>A0A371I7S9_MUCPR</name>
<reference evidence="1" key="1">
    <citation type="submission" date="2018-05" db="EMBL/GenBank/DDBJ databases">
        <title>Draft genome of Mucuna pruriens seed.</title>
        <authorList>
            <person name="Nnadi N.E."/>
            <person name="Vos R."/>
            <person name="Hasami M.H."/>
            <person name="Devisetty U.K."/>
            <person name="Aguiy J.C."/>
        </authorList>
    </citation>
    <scope>NUCLEOTIDE SEQUENCE [LARGE SCALE GENOMIC DNA]</scope>
    <source>
        <strain evidence="1">JCA_2017</strain>
    </source>
</reference>